<comment type="caution">
    <text evidence="1">The sequence shown here is derived from an EMBL/GenBank/DDBJ whole genome shotgun (WGS) entry which is preliminary data.</text>
</comment>
<dbReference type="Proteomes" id="UP000712281">
    <property type="component" value="Unassembled WGS sequence"/>
</dbReference>
<sequence>MKTDIAESMKTLFKEMGNDYEKCADDRDGPSGCLRERFLAGGSCGGRSYTVEHKKP</sequence>
<protein>
    <submittedName>
        <fullName evidence="1">Uncharacterized protein</fullName>
    </submittedName>
</protein>
<dbReference type="EMBL" id="QGKW02002228">
    <property type="protein sequence ID" value="KAF2537475.1"/>
    <property type="molecule type" value="Genomic_DNA"/>
</dbReference>
<evidence type="ECO:0000313" key="2">
    <source>
        <dbReference type="Proteomes" id="UP000712281"/>
    </source>
</evidence>
<name>A0A8S9FU19_BRACR</name>
<organism evidence="1 2">
    <name type="scientific">Brassica cretica</name>
    <name type="common">Mustard</name>
    <dbReference type="NCBI Taxonomy" id="69181"/>
    <lineage>
        <taxon>Eukaryota</taxon>
        <taxon>Viridiplantae</taxon>
        <taxon>Streptophyta</taxon>
        <taxon>Embryophyta</taxon>
        <taxon>Tracheophyta</taxon>
        <taxon>Spermatophyta</taxon>
        <taxon>Magnoliopsida</taxon>
        <taxon>eudicotyledons</taxon>
        <taxon>Gunneridae</taxon>
        <taxon>Pentapetalae</taxon>
        <taxon>rosids</taxon>
        <taxon>malvids</taxon>
        <taxon>Brassicales</taxon>
        <taxon>Brassicaceae</taxon>
        <taxon>Brassiceae</taxon>
        <taxon>Brassica</taxon>
    </lineage>
</organism>
<gene>
    <name evidence="1" type="ORF">F2Q68_00019246</name>
</gene>
<proteinExistence type="predicted"/>
<dbReference type="AlphaFoldDB" id="A0A8S9FU19"/>
<accession>A0A8S9FU19</accession>
<reference evidence="1" key="1">
    <citation type="submission" date="2019-12" db="EMBL/GenBank/DDBJ databases">
        <title>Genome sequencing and annotation of Brassica cretica.</title>
        <authorList>
            <person name="Studholme D.J."/>
            <person name="Sarris P.F."/>
        </authorList>
    </citation>
    <scope>NUCLEOTIDE SEQUENCE</scope>
    <source>
        <strain evidence="1">PFS-001/15</strain>
        <tissue evidence="1">Leaf</tissue>
    </source>
</reference>
<evidence type="ECO:0000313" key="1">
    <source>
        <dbReference type="EMBL" id="KAF2537475.1"/>
    </source>
</evidence>